<dbReference type="InterPro" id="IPR038109">
    <property type="entry name" value="DNA_bind_recomb_sf"/>
</dbReference>
<organism evidence="2 3">
    <name type="scientific">Nitrococcus mobilis Nb-231</name>
    <dbReference type="NCBI Taxonomy" id="314278"/>
    <lineage>
        <taxon>Bacteria</taxon>
        <taxon>Pseudomonadati</taxon>
        <taxon>Pseudomonadota</taxon>
        <taxon>Gammaproteobacteria</taxon>
        <taxon>Chromatiales</taxon>
        <taxon>Ectothiorhodospiraceae</taxon>
        <taxon>Nitrococcus</taxon>
    </lineage>
</organism>
<keyword evidence="3" id="KW-1185">Reference proteome</keyword>
<dbReference type="STRING" id="314278.NB231_15248"/>
<dbReference type="InterPro" id="IPR036162">
    <property type="entry name" value="Resolvase-like_N_sf"/>
</dbReference>
<dbReference type="GO" id="GO:0000150">
    <property type="term" value="F:DNA strand exchange activity"/>
    <property type="evidence" value="ECO:0007669"/>
    <property type="project" value="InterPro"/>
</dbReference>
<dbReference type="Proteomes" id="UP000003374">
    <property type="component" value="Unassembled WGS sequence"/>
</dbReference>
<evidence type="ECO:0000259" key="1">
    <source>
        <dbReference type="PROSITE" id="PS51737"/>
    </source>
</evidence>
<dbReference type="HOGENOM" id="CLU_1466753_0_0_6"/>
<evidence type="ECO:0000313" key="2">
    <source>
        <dbReference type="EMBL" id="EAR23188.1"/>
    </source>
</evidence>
<dbReference type="RefSeq" id="WP_005004191.1">
    <property type="nucleotide sequence ID" value="NZ_CH672427.1"/>
</dbReference>
<dbReference type="PANTHER" id="PTHR30461:SF23">
    <property type="entry name" value="DNA RECOMBINASE-RELATED"/>
    <property type="match status" value="1"/>
</dbReference>
<feature type="domain" description="Recombinase" evidence="1">
    <location>
        <begin position="73"/>
        <end position="184"/>
    </location>
</feature>
<evidence type="ECO:0000313" key="3">
    <source>
        <dbReference type="Proteomes" id="UP000003374"/>
    </source>
</evidence>
<dbReference type="Pfam" id="PF00239">
    <property type="entry name" value="Resolvase"/>
    <property type="match status" value="1"/>
</dbReference>
<protein>
    <submittedName>
        <fullName evidence="2">DNA invertase</fullName>
    </submittedName>
</protein>
<dbReference type="eggNOG" id="COG1961">
    <property type="taxonomic scope" value="Bacteria"/>
</dbReference>
<dbReference type="InterPro" id="IPR006119">
    <property type="entry name" value="Resolv_N"/>
</dbReference>
<gene>
    <name evidence="2" type="ORF">NB231_15248</name>
</gene>
<dbReference type="GO" id="GO:0003677">
    <property type="term" value="F:DNA binding"/>
    <property type="evidence" value="ECO:0007669"/>
    <property type="project" value="InterPro"/>
</dbReference>
<accession>A4BLK0</accession>
<sequence length="184" mass="21011">MPIRVLLTEEFARHGVEAIFIKAPHSATPEDQLMLQFQGMIAEYERAQILERSRRGKRHRAKSGEISVLGGAPYGYRYIRKMPETPARYEIDAAEAAVVRLVFEKYTVDGLSIGAIARLLREMGPPTRRRVTRWERSVVWGMLRNPAYKGTACFNKTQVGPRQKVTKPFRLSGRSVHGEKTQRT</sequence>
<dbReference type="AlphaFoldDB" id="A4BLK0"/>
<dbReference type="Gene3D" id="3.90.1750.20">
    <property type="entry name" value="Putative Large Serine Recombinase, Chain B, Domain 2"/>
    <property type="match status" value="1"/>
</dbReference>
<comment type="caution">
    <text evidence="2">The sequence shown here is derived from an EMBL/GenBank/DDBJ whole genome shotgun (WGS) entry which is preliminary data.</text>
</comment>
<dbReference type="Gene3D" id="3.40.50.1390">
    <property type="entry name" value="Resolvase, N-terminal catalytic domain"/>
    <property type="match status" value="1"/>
</dbReference>
<dbReference type="InterPro" id="IPR011109">
    <property type="entry name" value="DNA_bind_recombinase_dom"/>
</dbReference>
<dbReference type="SUPFAM" id="SSF53041">
    <property type="entry name" value="Resolvase-like"/>
    <property type="match status" value="1"/>
</dbReference>
<reference evidence="2 3" key="1">
    <citation type="submission" date="2006-02" db="EMBL/GenBank/DDBJ databases">
        <authorList>
            <person name="Waterbury J."/>
            <person name="Ferriera S."/>
            <person name="Johnson J."/>
            <person name="Kravitz S."/>
            <person name="Halpern A."/>
            <person name="Remington K."/>
            <person name="Beeson K."/>
            <person name="Tran B."/>
            <person name="Rogers Y.-H."/>
            <person name="Friedman R."/>
            <person name="Venter J.C."/>
        </authorList>
    </citation>
    <scope>NUCLEOTIDE SEQUENCE [LARGE SCALE GENOMIC DNA]</scope>
    <source>
        <strain evidence="2 3">Nb-231</strain>
    </source>
</reference>
<dbReference type="PANTHER" id="PTHR30461">
    <property type="entry name" value="DNA-INVERTASE FROM LAMBDOID PROPHAGE"/>
    <property type="match status" value="1"/>
</dbReference>
<name>A4BLK0_9GAMM</name>
<dbReference type="PROSITE" id="PS51737">
    <property type="entry name" value="RECOMBINASE_DNA_BIND"/>
    <property type="match status" value="1"/>
</dbReference>
<dbReference type="EMBL" id="AAOF01000001">
    <property type="protein sequence ID" value="EAR23188.1"/>
    <property type="molecule type" value="Genomic_DNA"/>
</dbReference>
<proteinExistence type="predicted"/>
<dbReference type="InterPro" id="IPR050639">
    <property type="entry name" value="SSR_resolvase"/>
</dbReference>
<dbReference type="Pfam" id="PF07508">
    <property type="entry name" value="Recombinase"/>
    <property type="match status" value="1"/>
</dbReference>